<dbReference type="Proteomes" id="UP001380601">
    <property type="component" value="Unassembled WGS sequence"/>
</dbReference>
<evidence type="ECO:0000313" key="4">
    <source>
        <dbReference type="EMBL" id="MEL0537310.1"/>
    </source>
</evidence>
<proteinExistence type="predicted"/>
<protein>
    <submittedName>
        <fullName evidence="4">NADH:flavin oxidoreductase/NADH oxidase family protein</fullName>
    </submittedName>
</protein>
<keyword evidence="2" id="KW-0560">Oxidoreductase</keyword>
<dbReference type="EMBL" id="JBBWSC010000001">
    <property type="protein sequence ID" value="MEL0537310.1"/>
    <property type="molecule type" value="Genomic_DNA"/>
</dbReference>
<evidence type="ECO:0000313" key="5">
    <source>
        <dbReference type="Proteomes" id="UP001380601"/>
    </source>
</evidence>
<comment type="caution">
    <text evidence="4">The sequence shown here is derived from an EMBL/GenBank/DDBJ whole genome shotgun (WGS) entry which is preliminary data.</text>
</comment>
<dbReference type="Pfam" id="PF00724">
    <property type="entry name" value="Oxidored_FMN"/>
    <property type="match status" value="1"/>
</dbReference>
<evidence type="ECO:0000259" key="3">
    <source>
        <dbReference type="Pfam" id="PF00724"/>
    </source>
</evidence>
<dbReference type="PANTHER" id="PTHR43656">
    <property type="entry name" value="BINDING OXIDOREDUCTASE, PUTATIVE (AFU_ORTHOLOGUE AFUA_2G08260)-RELATED"/>
    <property type="match status" value="1"/>
</dbReference>
<keyword evidence="1" id="KW-0285">Flavoprotein</keyword>
<sequence>MANLLGTKLEQPNFTAKNRFFKSAMSETLADRNNSPTVGLVNLYRRWSRGGAGILMSGNVMVDRNAIGEPGNVAIEDERDLPMLKRWAQAGTQMNTEFWMQINHPGKQSPKSLSKEPVAPSAIPLSGGVAVAFNPPRALTEEEILDLIKRFGNTARIAKKAGFTGVQIHSAHGYLVNQFLSPHHNQREDQWGGNAENRMRFLMEVYHEMRRQVGDDFPIGIKLNSADFQRGGFTEEESMQVLKTIDEAGIDLIEISGGNYENPVIFKGGNVRESSKKREAYFLDYADKARQIVKAPIVVTGGFRTAKGMEDALESGSVDMVGIAKPFAVYPDLPNQILNGTYEKLESPHITTGVKTLDEKLSSILVLSWYEKQFELMANGKQPKMQLSAWKGLWNSVKKNGASAFMQRRA</sequence>
<dbReference type="RefSeq" id="WP_341610998.1">
    <property type="nucleotide sequence ID" value="NZ_JBBWSC010000001.1"/>
</dbReference>
<evidence type="ECO:0000256" key="1">
    <source>
        <dbReference type="ARBA" id="ARBA00022630"/>
    </source>
</evidence>
<dbReference type="InterPro" id="IPR051799">
    <property type="entry name" value="NADH_flavin_oxidoreductase"/>
</dbReference>
<reference evidence="4 5" key="1">
    <citation type="submission" date="2024-04" db="EMBL/GenBank/DDBJ databases">
        <title>Staphylococcus debuckii a clinical isolate.</title>
        <authorList>
            <person name="Magnan C."/>
            <person name="Plumet L."/>
            <person name="Morsli M."/>
            <person name="Molle V."/>
            <person name="Lavigne J.-P."/>
        </authorList>
    </citation>
    <scope>NUCLEOTIDE SEQUENCE [LARGE SCALE GENOMIC DNA]</scope>
    <source>
        <strain evidence="4 5">NSD001</strain>
    </source>
</reference>
<feature type="domain" description="NADH:flavin oxidoreductase/NADH oxidase N-terminal" evidence="3">
    <location>
        <begin position="13"/>
        <end position="341"/>
    </location>
</feature>
<dbReference type="PANTHER" id="PTHR43656:SF2">
    <property type="entry name" value="BINDING OXIDOREDUCTASE, PUTATIVE (AFU_ORTHOLOGUE AFUA_2G08260)-RELATED"/>
    <property type="match status" value="1"/>
</dbReference>
<gene>
    <name evidence="4" type="ORF">AADA34_01045</name>
</gene>
<dbReference type="Gene3D" id="3.20.20.70">
    <property type="entry name" value="Aldolase class I"/>
    <property type="match status" value="1"/>
</dbReference>
<dbReference type="InterPro" id="IPR013785">
    <property type="entry name" value="Aldolase_TIM"/>
</dbReference>
<dbReference type="SUPFAM" id="SSF51395">
    <property type="entry name" value="FMN-linked oxidoreductases"/>
    <property type="match status" value="1"/>
</dbReference>
<dbReference type="CDD" id="cd04733">
    <property type="entry name" value="OYE_like_2_FMN"/>
    <property type="match status" value="1"/>
</dbReference>
<accession>A0ABU9EUX8</accession>
<name>A0ABU9EUX8_9STAP</name>
<organism evidence="4 5">
    <name type="scientific">Staphylococcus debuckii</name>
    <dbReference type="NCBI Taxonomy" id="2044912"/>
    <lineage>
        <taxon>Bacteria</taxon>
        <taxon>Bacillati</taxon>
        <taxon>Bacillota</taxon>
        <taxon>Bacilli</taxon>
        <taxon>Bacillales</taxon>
        <taxon>Staphylococcaceae</taxon>
        <taxon>Staphylococcus</taxon>
    </lineage>
</organism>
<keyword evidence="5" id="KW-1185">Reference proteome</keyword>
<evidence type="ECO:0000256" key="2">
    <source>
        <dbReference type="ARBA" id="ARBA00023002"/>
    </source>
</evidence>
<dbReference type="InterPro" id="IPR001155">
    <property type="entry name" value="OxRdtase_FMN_N"/>
</dbReference>